<evidence type="ECO:0000313" key="2">
    <source>
        <dbReference type="EMBL" id="EAU66663.1"/>
    </source>
</evidence>
<accession>Q092I3</accession>
<dbReference type="EMBL" id="AAMD01000050">
    <property type="protein sequence ID" value="EAU66663.1"/>
    <property type="molecule type" value="Genomic_DNA"/>
</dbReference>
<feature type="region of interest" description="Disordered" evidence="1">
    <location>
        <begin position="1"/>
        <end position="52"/>
    </location>
</feature>
<dbReference type="Proteomes" id="UP000032702">
    <property type="component" value="Unassembled WGS sequence"/>
</dbReference>
<comment type="caution">
    <text evidence="2">The sequence shown here is derived from an EMBL/GenBank/DDBJ whole genome shotgun (WGS) entry which is preliminary data.</text>
</comment>
<name>Q092I3_STIAD</name>
<organism evidence="2 3">
    <name type="scientific">Stigmatella aurantiaca (strain DW4/3-1)</name>
    <dbReference type="NCBI Taxonomy" id="378806"/>
    <lineage>
        <taxon>Bacteria</taxon>
        <taxon>Pseudomonadati</taxon>
        <taxon>Myxococcota</taxon>
        <taxon>Myxococcia</taxon>
        <taxon>Myxococcales</taxon>
        <taxon>Cystobacterineae</taxon>
        <taxon>Archangiaceae</taxon>
        <taxon>Stigmatella</taxon>
    </lineage>
</organism>
<proteinExistence type="predicted"/>
<gene>
    <name evidence="2" type="ORF">STIAU_7876</name>
</gene>
<evidence type="ECO:0000256" key="1">
    <source>
        <dbReference type="SAM" id="MobiDB-lite"/>
    </source>
</evidence>
<dbReference type="AlphaFoldDB" id="Q092I3"/>
<feature type="compositionally biased region" description="Acidic residues" evidence="1">
    <location>
        <begin position="206"/>
        <end position="217"/>
    </location>
</feature>
<feature type="compositionally biased region" description="Basic and acidic residues" evidence="1">
    <location>
        <begin position="16"/>
        <end position="36"/>
    </location>
</feature>
<feature type="region of interest" description="Disordered" evidence="1">
    <location>
        <begin position="192"/>
        <end position="217"/>
    </location>
</feature>
<sequence length="241" mass="26650">MPPGPLAPARQHRYPVRREGCHATLRRSEPLGEEGRPVVSPGGGPATGATKRMGTRIEAVEVLSFRLELPKLVLERMPGEQRAAIPLQLAREEDGTLTLEHEGHESFLRFRLDGEGAELIEICILHDAKGVFFQQILGSLMVRFLGDLRARLVFDPLENPSDEPWAEVSIERGRTSWPGLATQSAAVRLAHAAAEGGSVSASDGESPPEEPLTAEEEELTRLLARAETAWQEYQRLKRQRE</sequence>
<evidence type="ECO:0000313" key="3">
    <source>
        <dbReference type="Proteomes" id="UP000032702"/>
    </source>
</evidence>
<protein>
    <submittedName>
        <fullName evidence="2">Uncharacterized protein</fullName>
    </submittedName>
</protein>
<reference evidence="2 3" key="1">
    <citation type="submission" date="2006-04" db="EMBL/GenBank/DDBJ databases">
        <authorList>
            <person name="Nierman W.C."/>
        </authorList>
    </citation>
    <scope>NUCLEOTIDE SEQUENCE [LARGE SCALE GENOMIC DNA]</scope>
    <source>
        <strain evidence="2 3">DW4/3-1</strain>
    </source>
</reference>